<feature type="region of interest" description="Disordered" evidence="1">
    <location>
        <begin position="80"/>
        <end position="100"/>
    </location>
</feature>
<evidence type="ECO:0000313" key="2">
    <source>
        <dbReference type="EMBL" id="MPC51822.1"/>
    </source>
</evidence>
<evidence type="ECO:0000256" key="1">
    <source>
        <dbReference type="SAM" id="MobiDB-lite"/>
    </source>
</evidence>
<dbReference type="AlphaFoldDB" id="A0A5B7FYX5"/>
<name>A0A5B7FYX5_PORTR</name>
<accession>A0A5B7FYX5</accession>
<comment type="caution">
    <text evidence="2">The sequence shown here is derived from an EMBL/GenBank/DDBJ whole genome shotgun (WGS) entry which is preliminary data.</text>
</comment>
<dbReference type="Proteomes" id="UP000324222">
    <property type="component" value="Unassembled WGS sequence"/>
</dbReference>
<gene>
    <name evidence="2" type="ORF">E2C01_045676</name>
</gene>
<dbReference type="EMBL" id="VSRR010010438">
    <property type="protein sequence ID" value="MPC51822.1"/>
    <property type="molecule type" value="Genomic_DNA"/>
</dbReference>
<protein>
    <submittedName>
        <fullName evidence="2">Uncharacterized protein</fullName>
    </submittedName>
</protein>
<proteinExistence type="predicted"/>
<evidence type="ECO:0000313" key="3">
    <source>
        <dbReference type="Proteomes" id="UP000324222"/>
    </source>
</evidence>
<organism evidence="2 3">
    <name type="scientific">Portunus trituberculatus</name>
    <name type="common">Swimming crab</name>
    <name type="synonym">Neptunus trituberculatus</name>
    <dbReference type="NCBI Taxonomy" id="210409"/>
    <lineage>
        <taxon>Eukaryota</taxon>
        <taxon>Metazoa</taxon>
        <taxon>Ecdysozoa</taxon>
        <taxon>Arthropoda</taxon>
        <taxon>Crustacea</taxon>
        <taxon>Multicrustacea</taxon>
        <taxon>Malacostraca</taxon>
        <taxon>Eumalacostraca</taxon>
        <taxon>Eucarida</taxon>
        <taxon>Decapoda</taxon>
        <taxon>Pleocyemata</taxon>
        <taxon>Brachyura</taxon>
        <taxon>Eubrachyura</taxon>
        <taxon>Portunoidea</taxon>
        <taxon>Portunidae</taxon>
        <taxon>Portuninae</taxon>
        <taxon>Portunus</taxon>
    </lineage>
</organism>
<sequence>MSHRCYGQKNRVSGDLGIVTRGIAGMCPKVLHPVDRTVLVTDGLRSPYGTNHIFVTCGVDWLGCVRRNELLYPWMAQQASTQPDEGLSVSGSQSGEAQGS</sequence>
<keyword evidence="3" id="KW-1185">Reference proteome</keyword>
<reference evidence="2 3" key="1">
    <citation type="submission" date="2019-05" db="EMBL/GenBank/DDBJ databases">
        <title>Another draft genome of Portunus trituberculatus and its Hox gene families provides insights of decapod evolution.</title>
        <authorList>
            <person name="Jeong J.-H."/>
            <person name="Song I."/>
            <person name="Kim S."/>
            <person name="Choi T."/>
            <person name="Kim D."/>
            <person name="Ryu S."/>
            <person name="Kim W."/>
        </authorList>
    </citation>
    <scope>NUCLEOTIDE SEQUENCE [LARGE SCALE GENOMIC DNA]</scope>
    <source>
        <tissue evidence="2">Muscle</tissue>
    </source>
</reference>